<dbReference type="Pfam" id="PF05770">
    <property type="entry name" value="Ins134_P3_kin"/>
    <property type="match status" value="1"/>
</dbReference>
<evidence type="ECO:0000256" key="1">
    <source>
        <dbReference type="ARBA" id="ARBA00001946"/>
    </source>
</evidence>
<dbReference type="InterPro" id="IPR011989">
    <property type="entry name" value="ARM-like"/>
</dbReference>
<name>A0A915ET68_9CEST</name>
<dbReference type="PANTHER" id="PTHR14217">
    <property type="entry name" value="INOSITOL-TETRAKISPHOSPHATE 1-KINASE"/>
    <property type="match status" value="1"/>
</dbReference>
<organism evidence="13 14">
    <name type="scientific">Echinococcus canadensis</name>
    <dbReference type="NCBI Taxonomy" id="519352"/>
    <lineage>
        <taxon>Eukaryota</taxon>
        <taxon>Metazoa</taxon>
        <taxon>Spiralia</taxon>
        <taxon>Lophotrochozoa</taxon>
        <taxon>Platyhelminthes</taxon>
        <taxon>Cestoda</taxon>
        <taxon>Eucestoda</taxon>
        <taxon>Cyclophyllidea</taxon>
        <taxon>Taeniidae</taxon>
        <taxon>Echinococcus</taxon>
        <taxon>Echinococcus canadensis group</taxon>
    </lineage>
</organism>
<evidence type="ECO:0000256" key="9">
    <source>
        <dbReference type="ARBA" id="ARBA00022840"/>
    </source>
</evidence>
<evidence type="ECO:0000256" key="3">
    <source>
        <dbReference type="ARBA" id="ARBA00012017"/>
    </source>
</evidence>
<evidence type="ECO:0000256" key="6">
    <source>
        <dbReference type="ARBA" id="ARBA00022737"/>
    </source>
</evidence>
<keyword evidence="4" id="KW-0808">Transferase</keyword>
<comment type="cofactor">
    <cofactor evidence="1">
        <name>Mg(2+)</name>
        <dbReference type="ChEBI" id="CHEBI:18420"/>
    </cofactor>
</comment>
<evidence type="ECO:0000313" key="13">
    <source>
        <dbReference type="Proteomes" id="UP000887562"/>
    </source>
</evidence>
<dbReference type="InterPro" id="IPR000357">
    <property type="entry name" value="HEAT"/>
</dbReference>
<dbReference type="Pfam" id="PF02985">
    <property type="entry name" value="HEAT"/>
    <property type="match status" value="1"/>
</dbReference>
<dbReference type="GO" id="GO:0047325">
    <property type="term" value="F:inositol-3,4,5,6-tetrakisphosphate 1-kinase activity"/>
    <property type="evidence" value="ECO:0007669"/>
    <property type="project" value="InterPro"/>
</dbReference>
<dbReference type="GO" id="GO:0052725">
    <property type="term" value="F:inositol-1,3,4-trisphosphate 6-kinase activity"/>
    <property type="evidence" value="ECO:0007669"/>
    <property type="project" value="InterPro"/>
</dbReference>
<dbReference type="GO" id="GO:0000287">
    <property type="term" value="F:magnesium ion binding"/>
    <property type="evidence" value="ECO:0007669"/>
    <property type="project" value="InterPro"/>
</dbReference>
<dbReference type="GO" id="GO:0005524">
    <property type="term" value="F:ATP binding"/>
    <property type="evidence" value="ECO:0007669"/>
    <property type="project" value="UniProtKB-KW"/>
</dbReference>
<dbReference type="PANTHER" id="PTHR14217:SF1">
    <property type="entry name" value="INOSITOL-TETRAKISPHOSPHATE 1-KINASE"/>
    <property type="match status" value="1"/>
</dbReference>
<feature type="domain" description="Inositol 1,3,4-trisphosphate 5/6-kinase ATP-grasp" evidence="12">
    <location>
        <begin position="71"/>
        <end position="245"/>
    </location>
</feature>
<evidence type="ECO:0000256" key="2">
    <source>
        <dbReference type="ARBA" id="ARBA00009601"/>
    </source>
</evidence>
<keyword evidence="5" id="KW-0479">Metal-binding</keyword>
<dbReference type="InterPro" id="IPR040464">
    <property type="entry name" value="InsP(3)kin_ATP-grasp"/>
</dbReference>
<evidence type="ECO:0000256" key="8">
    <source>
        <dbReference type="ARBA" id="ARBA00022777"/>
    </source>
</evidence>
<keyword evidence="13" id="KW-1185">Reference proteome</keyword>
<dbReference type="Gene3D" id="1.25.10.10">
    <property type="entry name" value="Leucine-rich Repeat Variant"/>
    <property type="match status" value="2"/>
</dbReference>
<keyword evidence="8" id="KW-0418">Kinase</keyword>
<dbReference type="Gene3D" id="3.30.470.20">
    <property type="entry name" value="ATP-grasp fold, B domain"/>
    <property type="match status" value="1"/>
</dbReference>
<keyword evidence="7" id="KW-0547">Nucleotide-binding</keyword>
<dbReference type="WBParaSite" id="maker-E.canG7_contigs_1456-snap-gene-0.9-mRNA-1">
    <property type="protein sequence ID" value="maker-E.canG7_contigs_1456-snap-gene-0.9-mRNA-1"/>
    <property type="gene ID" value="EcG7_07740"/>
</dbReference>
<dbReference type="GO" id="GO:0052726">
    <property type="term" value="F:inositol-1,3,4-trisphosphate 5-kinase activity"/>
    <property type="evidence" value="ECO:0007669"/>
    <property type="project" value="InterPro"/>
</dbReference>
<dbReference type="Proteomes" id="UP000887562">
    <property type="component" value="Unplaced"/>
</dbReference>
<feature type="compositionally biased region" description="Polar residues" evidence="11">
    <location>
        <begin position="677"/>
        <end position="703"/>
    </location>
</feature>
<keyword evidence="9" id="KW-0067">ATP-binding</keyword>
<reference evidence="14" key="1">
    <citation type="submission" date="2022-11" db="UniProtKB">
        <authorList>
            <consortium name="WormBaseParasite"/>
        </authorList>
    </citation>
    <scope>IDENTIFICATION</scope>
</reference>
<evidence type="ECO:0000256" key="11">
    <source>
        <dbReference type="SAM" id="MobiDB-lite"/>
    </source>
</evidence>
<evidence type="ECO:0000256" key="7">
    <source>
        <dbReference type="ARBA" id="ARBA00022741"/>
    </source>
</evidence>
<dbReference type="InterPro" id="IPR008656">
    <property type="entry name" value="Inositol_tetrakis-P_1-kinase"/>
</dbReference>
<sequence>MKRVGIFVEDRKFEKLGFKRFLEIKRYRYIQSNPSIKFLDQFDAVTLILNRYMQCKSVAHAARAAGLSDVILIPSFCLCIGDLKIDIRSLQDANVTFPVVCKPLISHGKAEAHKMMLLFKESDLSLVKCRSVVQSFENHDGILLKAHIIGDFFHLVTRPSIRNLPREHEPIFFNSQDASKENSRSVLNNAHGVPSVEDLNIDKALIKRVIGTLRARLRLELMGVDFVIPSNTDRKQRLAVIDVNNLVREKLDLSKLPSPAAVTDASVNIHEEDVHPLSEIMCNCELCYARLCASTRQFTEDDSMYNLDPLDNFPFPNGPKMMPTYVPYGYDLTGSSVCGDAGTTALNKMTFQGGMGLETAFPVYPSSEWQYCSKVMEQVPGEGDFSLAALSSPQLYLSKESVIHLRLSAYVVLERSGTAYRLINYRNNSALALSENCQYGYVYHFNCRGLINIHHEKLSITFDKERQILLRTEKPSFVKNENEYYRLTMHHWAQCRPVSMDFFDRDRTPDILKKSGSDKVNEEPKLLDLVNSSVIQKDASGLTIYLGDARIEQRLNGDVSLSWMHGEQLNSLVVSPLTGGLSLSTRNLEIIATPKNEIYISFADFFVHVESQQMTVSSGAISGRPNYVRGHPCLLKLVNSHAESQNLPQYCPYMNHSQSSPIHSASKHGSHGRHEGNNPNAGTCKISTSTSIPQAETPTTTLCGSMDTEELARKSASGCNCAKSSDTSLPSKTIKTEECSVNTNPIAKVAENLAGGGEIRTLSLCGGAVVQKMKGEQSDVLELAELLCASKKLDRDRGEVALREREFEANEIKDLVDWIMEKSENLHEWEDMYGACTFARILLGKVPTSLLDAHNFREALIEKLPEMDSHYEYRVRIAAGELMGVLCNLGGVQVFVRFLPRIKEGIEENLNRDPLNPAKEQEEAQKELDLVMDTNPNLSKSSLTLFHDTAGWKNLETWMKCLHFCICGLGSERFKMCCDPDILTIVFKAVSHTNRFVRETGYDVLSTVIQNQGCEGSGEGNISDYIRVAQQLRTGLGDNWSRVRMAALKTTRLLFQVPPPPGQSYQRVYPILLPPLCLSRYYVAEGVKVYSQQTWCEVTGGRGREILTGILEPTLDYFVEESKSENHVVREAACACMAEVGIKLPRDHLRPHLNRLLEALTMCFEDQSWPVRDAACIGLGNLVSVFPAETRAAGYTDLMAERFLHNLVDCIPSVREGAAASIAKVLQGANDPELEKMYLDFAEKQLDDIVDQPVDSKGAVSMSRGPGANVVVRSGNEAHDAKHTNQVMYSCGGSGCCMDDTFQRPSQLWERADGAIRLIGEMGIYAPQKVTDRLLEKMVNAASLTHYPHHPYLLETACYTIKALCEGQQKSDFKRNLDFLLPVIAWAVSTNQPLAIAAAEECLATLSKALGPSVLRSRIEGHLESTIVPRLLNFLPSPSSH</sequence>
<evidence type="ECO:0000259" key="12">
    <source>
        <dbReference type="Pfam" id="PF05770"/>
    </source>
</evidence>
<dbReference type="EC" id="2.7.1.159" evidence="3"/>
<evidence type="ECO:0000313" key="14">
    <source>
        <dbReference type="WBParaSite" id="maker-E.canG7_contigs_1456-snap-gene-0.9-mRNA-1"/>
    </source>
</evidence>
<feature type="region of interest" description="Disordered" evidence="11">
    <location>
        <begin position="658"/>
        <end position="704"/>
    </location>
</feature>
<dbReference type="GO" id="GO:0032957">
    <property type="term" value="P:inositol trisphosphate metabolic process"/>
    <property type="evidence" value="ECO:0007669"/>
    <property type="project" value="InterPro"/>
</dbReference>
<comment type="similarity">
    <text evidence="2">Belongs to the ITPK1 family.</text>
</comment>
<evidence type="ECO:0000256" key="10">
    <source>
        <dbReference type="ARBA" id="ARBA00022842"/>
    </source>
</evidence>
<protein>
    <recommendedName>
        <fullName evidence="3">inositol-1,3,4-trisphosphate 5/6-kinase</fullName>
        <ecNumber evidence="3">2.7.1.159</ecNumber>
    </recommendedName>
</protein>
<accession>A0A915ET68</accession>
<keyword evidence="6" id="KW-0677">Repeat</keyword>
<evidence type="ECO:0000256" key="4">
    <source>
        <dbReference type="ARBA" id="ARBA00022679"/>
    </source>
</evidence>
<dbReference type="InterPro" id="IPR016024">
    <property type="entry name" value="ARM-type_fold"/>
</dbReference>
<evidence type="ECO:0000256" key="5">
    <source>
        <dbReference type="ARBA" id="ARBA00022723"/>
    </source>
</evidence>
<proteinExistence type="inferred from homology"/>
<dbReference type="GO" id="GO:0005737">
    <property type="term" value="C:cytoplasm"/>
    <property type="evidence" value="ECO:0007669"/>
    <property type="project" value="TreeGrafter"/>
</dbReference>
<dbReference type="SUPFAM" id="SSF48371">
    <property type="entry name" value="ARM repeat"/>
    <property type="match status" value="1"/>
</dbReference>
<keyword evidence="10" id="KW-0460">Magnesium</keyword>